<proteinExistence type="predicted"/>
<feature type="region of interest" description="Disordered" evidence="1">
    <location>
        <begin position="107"/>
        <end position="140"/>
    </location>
</feature>
<keyword evidence="3" id="KW-1185">Reference proteome</keyword>
<feature type="region of interest" description="Disordered" evidence="1">
    <location>
        <begin position="24"/>
        <end position="83"/>
    </location>
</feature>
<sequence length="140" mass="15073">MAIATSVKAALFSRLLTSPLSFRPLKKPDLCRSEQGDDTGSTRRRGRSPTTPSIPPSTRERAPAPRVPRPARELLPWPGALRGGVAPRQGQTLAWWCGGVAPRRGLPHTRLQPGAAATAAATPPRLLEVRNSTHYSKDGQ</sequence>
<evidence type="ECO:0000313" key="2">
    <source>
        <dbReference type="EMBL" id="OQU92423.1"/>
    </source>
</evidence>
<dbReference type="Gramene" id="OQU92423">
    <property type="protein sequence ID" value="OQU92423"/>
    <property type="gene ID" value="SORBI_3001G342800"/>
</dbReference>
<dbReference type="Proteomes" id="UP000000768">
    <property type="component" value="Chromosome 1"/>
</dbReference>
<evidence type="ECO:0000313" key="3">
    <source>
        <dbReference type="Proteomes" id="UP000000768"/>
    </source>
</evidence>
<dbReference type="InParanoid" id="A0A1Z5S931"/>
<gene>
    <name evidence="2" type="ORF">SORBI_3001G342800</name>
</gene>
<reference evidence="3" key="2">
    <citation type="journal article" date="2018" name="Plant J.">
        <title>The Sorghum bicolor reference genome: improved assembly, gene annotations, a transcriptome atlas, and signatures of genome organization.</title>
        <authorList>
            <person name="McCormick R.F."/>
            <person name="Truong S.K."/>
            <person name="Sreedasyam A."/>
            <person name="Jenkins J."/>
            <person name="Shu S."/>
            <person name="Sims D."/>
            <person name="Kennedy M."/>
            <person name="Amirebrahimi M."/>
            <person name="Weers B.D."/>
            <person name="McKinley B."/>
            <person name="Mattison A."/>
            <person name="Morishige D.T."/>
            <person name="Grimwood J."/>
            <person name="Schmutz J."/>
            <person name="Mullet J.E."/>
        </authorList>
    </citation>
    <scope>NUCLEOTIDE SEQUENCE [LARGE SCALE GENOMIC DNA]</scope>
    <source>
        <strain evidence="3">cv. BTx623</strain>
    </source>
</reference>
<reference evidence="2 3" key="1">
    <citation type="journal article" date="2009" name="Nature">
        <title>The Sorghum bicolor genome and the diversification of grasses.</title>
        <authorList>
            <person name="Paterson A.H."/>
            <person name="Bowers J.E."/>
            <person name="Bruggmann R."/>
            <person name="Dubchak I."/>
            <person name="Grimwood J."/>
            <person name="Gundlach H."/>
            <person name="Haberer G."/>
            <person name="Hellsten U."/>
            <person name="Mitros T."/>
            <person name="Poliakov A."/>
            <person name="Schmutz J."/>
            <person name="Spannagl M."/>
            <person name="Tang H."/>
            <person name="Wang X."/>
            <person name="Wicker T."/>
            <person name="Bharti A.K."/>
            <person name="Chapman J."/>
            <person name="Feltus F.A."/>
            <person name="Gowik U."/>
            <person name="Grigoriev I.V."/>
            <person name="Lyons E."/>
            <person name="Maher C.A."/>
            <person name="Martis M."/>
            <person name="Narechania A."/>
            <person name="Otillar R.P."/>
            <person name="Penning B.W."/>
            <person name="Salamov A.A."/>
            <person name="Wang Y."/>
            <person name="Zhang L."/>
            <person name="Carpita N.C."/>
            <person name="Freeling M."/>
            <person name="Gingle A.R."/>
            <person name="Hash C.T."/>
            <person name="Keller B."/>
            <person name="Klein P."/>
            <person name="Kresovich S."/>
            <person name="McCann M.C."/>
            <person name="Ming R."/>
            <person name="Peterson D.G."/>
            <person name="Mehboob-ur-Rahman"/>
            <person name="Ware D."/>
            <person name="Westhoff P."/>
            <person name="Mayer K.F."/>
            <person name="Messing J."/>
            <person name="Rokhsar D.S."/>
        </authorList>
    </citation>
    <scope>NUCLEOTIDE SEQUENCE [LARGE SCALE GENOMIC DNA]</scope>
    <source>
        <strain evidence="3">cv. BTx623</strain>
    </source>
</reference>
<feature type="compositionally biased region" description="Basic and acidic residues" evidence="1">
    <location>
        <begin position="26"/>
        <end position="35"/>
    </location>
</feature>
<dbReference type="EMBL" id="CM000760">
    <property type="protein sequence ID" value="OQU92423.1"/>
    <property type="molecule type" value="Genomic_DNA"/>
</dbReference>
<dbReference type="ExpressionAtlas" id="A0A1Z5S931">
    <property type="expression patterns" value="baseline and differential"/>
</dbReference>
<organism evidence="2 3">
    <name type="scientific">Sorghum bicolor</name>
    <name type="common">Sorghum</name>
    <name type="synonym">Sorghum vulgare</name>
    <dbReference type="NCBI Taxonomy" id="4558"/>
    <lineage>
        <taxon>Eukaryota</taxon>
        <taxon>Viridiplantae</taxon>
        <taxon>Streptophyta</taxon>
        <taxon>Embryophyta</taxon>
        <taxon>Tracheophyta</taxon>
        <taxon>Spermatophyta</taxon>
        <taxon>Magnoliopsida</taxon>
        <taxon>Liliopsida</taxon>
        <taxon>Poales</taxon>
        <taxon>Poaceae</taxon>
        <taxon>PACMAD clade</taxon>
        <taxon>Panicoideae</taxon>
        <taxon>Andropogonodae</taxon>
        <taxon>Andropogoneae</taxon>
        <taxon>Sorghinae</taxon>
        <taxon>Sorghum</taxon>
    </lineage>
</organism>
<dbReference type="AlphaFoldDB" id="A0A1Z5S931"/>
<name>A0A1Z5S931_SORBI</name>
<protein>
    <submittedName>
        <fullName evidence="2">Uncharacterized protein</fullName>
    </submittedName>
</protein>
<evidence type="ECO:0000256" key="1">
    <source>
        <dbReference type="SAM" id="MobiDB-lite"/>
    </source>
</evidence>
<accession>A0A1Z5S931</accession>